<dbReference type="PROSITE" id="PS51352">
    <property type="entry name" value="THIOREDOXIN_2"/>
    <property type="match status" value="1"/>
</dbReference>
<feature type="non-terminal residue" evidence="2">
    <location>
        <position position="195"/>
    </location>
</feature>
<evidence type="ECO:0000313" key="2">
    <source>
        <dbReference type="EMBL" id="EPS57940.1"/>
    </source>
</evidence>
<sequence>GSRSVLRSIEEGGGGENRDYAVELNATNFDSVLKETPATYALVEFYAHWCPACRKYKPQYEKVAKLFNGGNAAHPGFILMVRVDCAFKINSKLCSKFSVEYFPLLLWGSPSKFAYGSWDPKQDSNEIRAVDDGRTSQRLLNWINKQTNRSYDLDDKKYEHEHFDVISSDPEQIASAIYDVEEATYIAIDIILQHK</sequence>
<dbReference type="AlphaFoldDB" id="S8BTP1"/>
<dbReference type="PROSITE" id="PS00194">
    <property type="entry name" value="THIOREDOXIN_1"/>
    <property type="match status" value="1"/>
</dbReference>
<proteinExistence type="predicted"/>
<dbReference type="InterPro" id="IPR013766">
    <property type="entry name" value="Thioredoxin_domain"/>
</dbReference>
<dbReference type="EMBL" id="AUSU01009692">
    <property type="protein sequence ID" value="EPS57940.1"/>
    <property type="molecule type" value="Genomic_DNA"/>
</dbReference>
<dbReference type="OrthoDB" id="59470at2759"/>
<dbReference type="SUPFAM" id="SSF52833">
    <property type="entry name" value="Thioredoxin-like"/>
    <property type="match status" value="1"/>
</dbReference>
<dbReference type="Proteomes" id="UP000015453">
    <property type="component" value="Unassembled WGS sequence"/>
</dbReference>
<evidence type="ECO:0000259" key="1">
    <source>
        <dbReference type="PROSITE" id="PS51352"/>
    </source>
</evidence>
<organism evidence="2 3">
    <name type="scientific">Genlisea aurea</name>
    <dbReference type="NCBI Taxonomy" id="192259"/>
    <lineage>
        <taxon>Eukaryota</taxon>
        <taxon>Viridiplantae</taxon>
        <taxon>Streptophyta</taxon>
        <taxon>Embryophyta</taxon>
        <taxon>Tracheophyta</taxon>
        <taxon>Spermatophyta</taxon>
        <taxon>Magnoliopsida</taxon>
        <taxon>eudicotyledons</taxon>
        <taxon>Gunneridae</taxon>
        <taxon>Pentapetalae</taxon>
        <taxon>asterids</taxon>
        <taxon>lamiids</taxon>
        <taxon>Lamiales</taxon>
        <taxon>Lentibulariaceae</taxon>
        <taxon>Genlisea</taxon>
    </lineage>
</organism>
<protein>
    <submittedName>
        <fullName evidence="2">Protein disulfide family</fullName>
    </submittedName>
</protein>
<dbReference type="InterPro" id="IPR036249">
    <property type="entry name" value="Thioredoxin-like_sf"/>
</dbReference>
<dbReference type="InterPro" id="IPR039798">
    <property type="entry name" value="Sulfhydryl_oxidase"/>
</dbReference>
<reference evidence="2 3" key="1">
    <citation type="journal article" date="2013" name="BMC Genomics">
        <title>The miniature genome of a carnivorous plant Genlisea aurea contains a low number of genes and short non-coding sequences.</title>
        <authorList>
            <person name="Leushkin E.V."/>
            <person name="Sutormin R.A."/>
            <person name="Nabieva E.R."/>
            <person name="Penin A.A."/>
            <person name="Kondrashov A.S."/>
            <person name="Logacheva M.D."/>
        </authorList>
    </citation>
    <scope>NUCLEOTIDE SEQUENCE [LARGE SCALE GENOMIC DNA]</scope>
</reference>
<feature type="non-terminal residue" evidence="2">
    <location>
        <position position="1"/>
    </location>
</feature>
<accession>S8BTP1</accession>
<dbReference type="Gene3D" id="3.40.30.10">
    <property type="entry name" value="Glutaredoxin"/>
    <property type="match status" value="1"/>
</dbReference>
<dbReference type="GO" id="GO:0005615">
    <property type="term" value="C:extracellular space"/>
    <property type="evidence" value="ECO:0007669"/>
    <property type="project" value="TreeGrafter"/>
</dbReference>
<name>S8BTP1_9LAMI</name>
<feature type="domain" description="Thioredoxin" evidence="1">
    <location>
        <begin position="1"/>
        <end position="148"/>
    </location>
</feature>
<gene>
    <name evidence="2" type="ORF">M569_16877</name>
</gene>
<dbReference type="FunFam" id="3.40.30.10:FF:000244">
    <property type="entry name" value="Sulfhydryl oxidase"/>
    <property type="match status" value="1"/>
</dbReference>
<comment type="caution">
    <text evidence="2">The sequence shown here is derived from an EMBL/GenBank/DDBJ whole genome shotgun (WGS) entry which is preliminary data.</text>
</comment>
<keyword evidence="3" id="KW-1185">Reference proteome</keyword>
<dbReference type="GO" id="GO:0003756">
    <property type="term" value="F:protein disulfide isomerase activity"/>
    <property type="evidence" value="ECO:0007669"/>
    <property type="project" value="TreeGrafter"/>
</dbReference>
<dbReference type="PANTHER" id="PTHR22897">
    <property type="entry name" value="QUIESCIN Q6-RELATED SULFHYDRYL OXIDASE"/>
    <property type="match status" value="1"/>
</dbReference>
<evidence type="ECO:0000313" key="3">
    <source>
        <dbReference type="Proteomes" id="UP000015453"/>
    </source>
</evidence>
<dbReference type="GO" id="GO:0006457">
    <property type="term" value="P:protein folding"/>
    <property type="evidence" value="ECO:0007669"/>
    <property type="project" value="TreeGrafter"/>
</dbReference>
<dbReference type="InterPro" id="IPR017937">
    <property type="entry name" value="Thioredoxin_CS"/>
</dbReference>
<dbReference type="GO" id="GO:0016971">
    <property type="term" value="F:flavin-dependent sulfhydryl oxidase activity"/>
    <property type="evidence" value="ECO:0007669"/>
    <property type="project" value="InterPro"/>
</dbReference>
<dbReference type="PANTHER" id="PTHR22897:SF8">
    <property type="entry name" value="SULFHYDRYL OXIDASE"/>
    <property type="match status" value="1"/>
</dbReference>
<dbReference type="Pfam" id="PF00085">
    <property type="entry name" value="Thioredoxin"/>
    <property type="match status" value="1"/>
</dbReference>
<dbReference type="GO" id="GO:0000139">
    <property type="term" value="C:Golgi membrane"/>
    <property type="evidence" value="ECO:0007669"/>
    <property type="project" value="TreeGrafter"/>
</dbReference>